<proteinExistence type="predicted"/>
<organism evidence="2 3">
    <name type="scientific">Phyllosticta citribraziliensis</name>
    <dbReference type="NCBI Taxonomy" id="989973"/>
    <lineage>
        <taxon>Eukaryota</taxon>
        <taxon>Fungi</taxon>
        <taxon>Dikarya</taxon>
        <taxon>Ascomycota</taxon>
        <taxon>Pezizomycotina</taxon>
        <taxon>Dothideomycetes</taxon>
        <taxon>Dothideomycetes incertae sedis</taxon>
        <taxon>Botryosphaeriales</taxon>
        <taxon>Phyllostictaceae</taxon>
        <taxon>Phyllosticta</taxon>
    </lineage>
</organism>
<dbReference type="GeneID" id="92036732"/>
<evidence type="ECO:0000313" key="3">
    <source>
        <dbReference type="Proteomes" id="UP001360953"/>
    </source>
</evidence>
<comment type="caution">
    <text evidence="2">The sequence shown here is derived from an EMBL/GenBank/DDBJ whole genome shotgun (WGS) entry which is preliminary data.</text>
</comment>
<dbReference type="RefSeq" id="XP_066651309.1">
    <property type="nucleotide sequence ID" value="XM_066803826.1"/>
</dbReference>
<evidence type="ECO:0000313" key="2">
    <source>
        <dbReference type="EMBL" id="KAK7531485.1"/>
    </source>
</evidence>
<feature type="region of interest" description="Disordered" evidence="1">
    <location>
        <begin position="1"/>
        <end position="67"/>
    </location>
</feature>
<accession>A0ABR1L9Z9</accession>
<dbReference type="EMBL" id="JBBPEH010000012">
    <property type="protein sequence ID" value="KAK7531485.1"/>
    <property type="molecule type" value="Genomic_DNA"/>
</dbReference>
<evidence type="ECO:0000256" key="1">
    <source>
        <dbReference type="SAM" id="MobiDB-lite"/>
    </source>
</evidence>
<protein>
    <submittedName>
        <fullName evidence="2">Uncharacterized protein</fullName>
    </submittedName>
</protein>
<sequence>MPPKRSGKGGGGKGKAPDTPRPTPSTPKRTATNHNPDDLGNDPPSLKRKRTPYDPRSDPPRTPAPFSRLVGRRVVLLGTSSYLDDVMQHEDDIDLARENRARDNNREALDAPKKKKELRQILYFMHHEVPHEDIAILLGGRFISSFWAFGMPAPTQRV</sequence>
<gene>
    <name evidence="2" type="ORF">J3D65DRAFT_686308</name>
</gene>
<keyword evidence="3" id="KW-1185">Reference proteome</keyword>
<name>A0ABR1L9Z9_9PEZI</name>
<reference evidence="2 3" key="1">
    <citation type="submission" date="2024-04" db="EMBL/GenBank/DDBJ databases">
        <title>Phyllosticta paracitricarpa is synonymous to the EU quarantine fungus P. citricarpa based on phylogenomic analyses.</title>
        <authorList>
            <consortium name="Lawrence Berkeley National Laboratory"/>
            <person name="Van ingen-buijs V.A."/>
            <person name="Van westerhoven A.C."/>
            <person name="Haridas S."/>
            <person name="Skiadas P."/>
            <person name="Martin F."/>
            <person name="Groenewald J.Z."/>
            <person name="Crous P.W."/>
            <person name="Seidl M.F."/>
        </authorList>
    </citation>
    <scope>NUCLEOTIDE SEQUENCE [LARGE SCALE GENOMIC DNA]</scope>
    <source>
        <strain evidence="2 3">CPC 17464</strain>
    </source>
</reference>
<dbReference type="Proteomes" id="UP001360953">
    <property type="component" value="Unassembled WGS sequence"/>
</dbReference>